<dbReference type="Proteomes" id="UP000597341">
    <property type="component" value="Unassembled WGS sequence"/>
</dbReference>
<accession>A0ABQ3HTN7</accession>
<protein>
    <recommendedName>
        <fullName evidence="1">Xylulose 5-phosphate/Fructose 6-phosphate phosphoketolase N-terminal domain-containing protein</fullName>
    </recommendedName>
</protein>
<dbReference type="PANTHER" id="PTHR31273">
    <property type="entry name" value="PHOSPHOKETOLASE-RELATED"/>
    <property type="match status" value="1"/>
</dbReference>
<sequence>MAHTTATIETGTGPLDGDELRHIDTWWRAADDLSVGQIYPWETSCEPIVALHGKRRLLYHCGTTPGTNAVYAHLNVADIARDMEVVQVIGPDTAMRARWRAPGCRAPNSEVRAPISLEAVLPMLHLNGCKIANPTILERLPNDVDALLRGCWHTPRVVSVDNPAEAHQVLAATLELCPGGIRDVPAAAHPGEITELASARARWATIVLRSPHGDRPERVTDSVPRLSVVSAHAHKLMEHKRHVREQGEDLPRMREWQWLSEEHPVMVTPRPRPKFSRVEVR</sequence>
<evidence type="ECO:0000259" key="1">
    <source>
        <dbReference type="Pfam" id="PF09364"/>
    </source>
</evidence>
<proteinExistence type="predicted"/>
<name>A0ABQ3HTN7_9ACTN</name>
<feature type="domain" description="Xylulose 5-phosphate/Fructose 6-phosphate phosphoketolase N-terminal" evidence="1">
    <location>
        <begin position="17"/>
        <end position="93"/>
    </location>
</feature>
<dbReference type="EMBL" id="BNAD01000019">
    <property type="protein sequence ID" value="GHE19200.1"/>
    <property type="molecule type" value="Genomic_DNA"/>
</dbReference>
<dbReference type="RefSeq" id="WP_191281070.1">
    <property type="nucleotide sequence ID" value="NZ_BNAD01000019.1"/>
</dbReference>
<reference evidence="3" key="1">
    <citation type="journal article" date="2019" name="Int. J. Syst. Evol. Microbiol.">
        <title>The Global Catalogue of Microorganisms (GCM) 10K type strain sequencing project: providing services to taxonomists for standard genome sequencing and annotation.</title>
        <authorList>
            <consortium name="The Broad Institute Genomics Platform"/>
            <consortium name="The Broad Institute Genome Sequencing Center for Infectious Disease"/>
            <person name="Wu L."/>
            <person name="Ma J."/>
        </authorList>
    </citation>
    <scope>NUCLEOTIDE SEQUENCE [LARGE SCALE GENOMIC DNA]</scope>
    <source>
        <strain evidence="3">CGMCC 1.12791</strain>
    </source>
</reference>
<gene>
    <name evidence="2" type="ORF">GCM10011376_38100</name>
</gene>
<dbReference type="Gene3D" id="3.40.50.970">
    <property type="match status" value="2"/>
</dbReference>
<evidence type="ECO:0000313" key="3">
    <source>
        <dbReference type="Proteomes" id="UP000597341"/>
    </source>
</evidence>
<keyword evidence="3" id="KW-1185">Reference proteome</keyword>
<dbReference type="PANTHER" id="PTHR31273:SF2">
    <property type="entry name" value="SLL0529 PROTEIN"/>
    <property type="match status" value="1"/>
</dbReference>
<dbReference type="Pfam" id="PF09364">
    <property type="entry name" value="XFP_N"/>
    <property type="match status" value="2"/>
</dbReference>
<evidence type="ECO:0000313" key="2">
    <source>
        <dbReference type="EMBL" id="GHE19200.1"/>
    </source>
</evidence>
<dbReference type="InterPro" id="IPR005593">
    <property type="entry name" value="Xul5P/Fru6P_PKetolase"/>
</dbReference>
<organism evidence="2 3">
    <name type="scientific">Nocardioides flavus</name>
    <name type="common">ex Wang et al. 2016</name>
    <dbReference type="NCBI Taxonomy" id="2058780"/>
    <lineage>
        <taxon>Bacteria</taxon>
        <taxon>Bacillati</taxon>
        <taxon>Actinomycetota</taxon>
        <taxon>Actinomycetes</taxon>
        <taxon>Propionibacteriales</taxon>
        <taxon>Nocardioidaceae</taxon>
        <taxon>Nocardioides</taxon>
    </lineage>
</organism>
<dbReference type="InterPro" id="IPR018970">
    <property type="entry name" value="Xul5P/Fru6P_PKetolase_N"/>
</dbReference>
<feature type="domain" description="Xylulose 5-phosphate/Fructose 6-phosphate phosphoketolase N-terminal" evidence="1">
    <location>
        <begin position="114"/>
        <end position="256"/>
    </location>
</feature>
<comment type="caution">
    <text evidence="2">The sequence shown here is derived from an EMBL/GenBank/DDBJ whole genome shotgun (WGS) entry which is preliminary data.</text>
</comment>